<organism evidence="2 3">
    <name type="scientific">Robbsia betulipollinis</name>
    <dbReference type="NCBI Taxonomy" id="2981849"/>
    <lineage>
        <taxon>Bacteria</taxon>
        <taxon>Pseudomonadati</taxon>
        <taxon>Pseudomonadota</taxon>
        <taxon>Betaproteobacteria</taxon>
        <taxon>Burkholderiales</taxon>
        <taxon>Burkholderiaceae</taxon>
        <taxon>Robbsia</taxon>
    </lineage>
</organism>
<evidence type="ECO:0000313" key="2">
    <source>
        <dbReference type="EMBL" id="MCY0389746.1"/>
    </source>
</evidence>
<dbReference type="InterPro" id="IPR012670">
    <property type="entry name" value="T3SS_YscI/HrpB"/>
</dbReference>
<name>A0ABT3ZT53_9BURK</name>
<protein>
    <submittedName>
        <fullName evidence="2">Type III secretion system inner rod subunit SctI</fullName>
    </submittedName>
</protein>
<dbReference type="RefSeq" id="WP_267849675.1">
    <property type="nucleotide sequence ID" value="NZ_JAPMXC010000012.1"/>
</dbReference>
<comment type="caution">
    <text evidence="2">The sequence shown here is derived from an EMBL/GenBank/DDBJ whole genome shotgun (WGS) entry which is preliminary data.</text>
</comment>
<feature type="region of interest" description="Disordered" evidence="1">
    <location>
        <begin position="1"/>
        <end position="32"/>
    </location>
</feature>
<dbReference type="EMBL" id="JAPMXC010000012">
    <property type="protein sequence ID" value="MCY0389746.1"/>
    <property type="molecule type" value="Genomic_DNA"/>
</dbReference>
<sequence>MAAMTEGVRTAAHADARMDEGAGGGFDATPAPAAHDATRFAHALHRARGIRDEPNGIDDRSLPGRAHALRDGLRQAATALDRDWRDATGLVAASLQAGRWGPAGMLALQGRMLQVSLQMDLASKLVQKSTQAVDQLVRIQ</sequence>
<keyword evidence="3" id="KW-1185">Reference proteome</keyword>
<dbReference type="NCBIfam" id="TIGR02497">
    <property type="entry name" value="yscI_hrpB_dom"/>
    <property type="match status" value="1"/>
</dbReference>
<dbReference type="Pfam" id="PF17001">
    <property type="entry name" value="T3SS_basalb_I"/>
    <property type="match status" value="1"/>
</dbReference>
<proteinExistence type="predicted"/>
<evidence type="ECO:0000313" key="3">
    <source>
        <dbReference type="Proteomes" id="UP001082899"/>
    </source>
</evidence>
<evidence type="ECO:0000256" key="1">
    <source>
        <dbReference type="SAM" id="MobiDB-lite"/>
    </source>
</evidence>
<gene>
    <name evidence="2" type="primary">sctI</name>
    <name evidence="2" type="ORF">OVY01_21625</name>
</gene>
<accession>A0ABT3ZT53</accession>
<reference evidence="2" key="1">
    <citation type="submission" date="2022-11" db="EMBL/GenBank/DDBJ databases">
        <title>Robbsia betulipollinis sp. nov., isolated from pollen of birch (Betula pendula).</title>
        <authorList>
            <person name="Shi H."/>
            <person name="Ambika Manirajan B."/>
            <person name="Ratering S."/>
            <person name="Geissler-Plaum R."/>
            <person name="Schnell S."/>
        </authorList>
    </citation>
    <scope>NUCLEOTIDE SEQUENCE</scope>
    <source>
        <strain evidence="2">Bb-Pol-6</strain>
    </source>
</reference>
<dbReference type="Proteomes" id="UP001082899">
    <property type="component" value="Unassembled WGS sequence"/>
</dbReference>